<name>A0A699U4P1_TANCI</name>
<dbReference type="AlphaFoldDB" id="A0A699U4P1"/>
<feature type="non-terminal residue" evidence="1">
    <location>
        <position position="1"/>
    </location>
</feature>
<protein>
    <submittedName>
        <fullName evidence="1">Uncharacterized protein</fullName>
    </submittedName>
</protein>
<gene>
    <name evidence="1" type="ORF">Tci_888167</name>
</gene>
<organism evidence="1">
    <name type="scientific">Tanacetum cinerariifolium</name>
    <name type="common">Dalmatian daisy</name>
    <name type="synonym">Chrysanthemum cinerariifolium</name>
    <dbReference type="NCBI Taxonomy" id="118510"/>
    <lineage>
        <taxon>Eukaryota</taxon>
        <taxon>Viridiplantae</taxon>
        <taxon>Streptophyta</taxon>
        <taxon>Embryophyta</taxon>
        <taxon>Tracheophyta</taxon>
        <taxon>Spermatophyta</taxon>
        <taxon>Magnoliopsida</taxon>
        <taxon>eudicotyledons</taxon>
        <taxon>Gunneridae</taxon>
        <taxon>Pentapetalae</taxon>
        <taxon>asterids</taxon>
        <taxon>campanulids</taxon>
        <taxon>Asterales</taxon>
        <taxon>Asteraceae</taxon>
        <taxon>Asteroideae</taxon>
        <taxon>Anthemideae</taxon>
        <taxon>Anthemidinae</taxon>
        <taxon>Tanacetum</taxon>
    </lineage>
</organism>
<feature type="non-terminal residue" evidence="1">
    <location>
        <position position="68"/>
    </location>
</feature>
<comment type="caution">
    <text evidence="1">The sequence shown here is derived from an EMBL/GenBank/DDBJ whole genome shotgun (WGS) entry which is preliminary data.</text>
</comment>
<reference evidence="1" key="1">
    <citation type="journal article" date="2019" name="Sci. Rep.">
        <title>Draft genome of Tanacetum cinerariifolium, the natural source of mosquito coil.</title>
        <authorList>
            <person name="Yamashiro T."/>
            <person name="Shiraishi A."/>
            <person name="Satake H."/>
            <person name="Nakayama K."/>
        </authorList>
    </citation>
    <scope>NUCLEOTIDE SEQUENCE</scope>
</reference>
<evidence type="ECO:0000313" key="1">
    <source>
        <dbReference type="EMBL" id="GFD16198.1"/>
    </source>
</evidence>
<sequence length="68" mass="7422">VGPPFSPAYVPDPMELEHHIPVYVPEPVYLKYVAPSDDDILVEDQPLPADASVAALSPGYVTDFDPEE</sequence>
<dbReference type="EMBL" id="BKCJ011291648">
    <property type="protein sequence ID" value="GFD16198.1"/>
    <property type="molecule type" value="Genomic_DNA"/>
</dbReference>
<proteinExistence type="predicted"/>
<accession>A0A699U4P1</accession>